<dbReference type="InParanoid" id="Q7UPZ7"/>
<feature type="compositionally biased region" description="Basic and acidic residues" evidence="1">
    <location>
        <begin position="208"/>
        <end position="219"/>
    </location>
</feature>
<dbReference type="EnsemblBacteria" id="CAD74909">
    <property type="protein sequence ID" value="CAD74909"/>
    <property type="gene ID" value="RB6619"/>
</dbReference>
<organism evidence="3 4">
    <name type="scientific">Rhodopirellula baltica (strain DSM 10527 / NCIMB 13988 / SH1)</name>
    <dbReference type="NCBI Taxonomy" id="243090"/>
    <lineage>
        <taxon>Bacteria</taxon>
        <taxon>Pseudomonadati</taxon>
        <taxon>Planctomycetota</taxon>
        <taxon>Planctomycetia</taxon>
        <taxon>Pirellulales</taxon>
        <taxon>Pirellulaceae</taxon>
        <taxon>Rhodopirellula</taxon>
    </lineage>
</organism>
<keyword evidence="4" id="KW-1185">Reference proteome</keyword>
<dbReference type="STRING" id="243090.RB6619"/>
<dbReference type="PATRIC" id="fig|243090.15.peg.3205"/>
<dbReference type="EMBL" id="BX294144">
    <property type="protein sequence ID" value="CAD74909.1"/>
    <property type="molecule type" value="Genomic_DNA"/>
</dbReference>
<gene>
    <name evidence="3" type="ordered locus">RB6619</name>
</gene>
<sequence length="262" mass="29245">MVVLSRRFPRSETVASGVSSTGAAKVGGMAHCASRHRANRNQRVCPNRTPHQRSALHVRWIVICALALMSAGCGQLAYRLGTDIPPQYVPNPLDLPPVPADFLWLQVVDAVDDVFRISREQPVVNQPGAVLEGRLETSYKVGGSILEPWRKDSSPGFERLQSTLQSIRRRAIVHVRPHSNGYSVEIIVQKDLEDTDRTQYATETTAGQRHDGSRTSRVDDFDDNPQTLGWIPLGRDTTLEQILLQDIFRRVTQKDTPGLLNH</sequence>
<dbReference type="eggNOG" id="ENOG503318E">
    <property type="taxonomic scope" value="Bacteria"/>
</dbReference>
<keyword evidence="2" id="KW-1133">Transmembrane helix</keyword>
<feature type="region of interest" description="Disordered" evidence="1">
    <location>
        <begin position="200"/>
        <end position="221"/>
    </location>
</feature>
<evidence type="ECO:0000313" key="4">
    <source>
        <dbReference type="Proteomes" id="UP000001025"/>
    </source>
</evidence>
<dbReference type="AlphaFoldDB" id="Q7UPZ7"/>
<accession>Q7UPZ7</accession>
<reference evidence="3 4" key="1">
    <citation type="journal article" date="2003" name="Proc. Natl. Acad. Sci. U.S.A.">
        <title>Complete genome sequence of the marine planctomycete Pirellula sp. strain 1.</title>
        <authorList>
            <person name="Gloeckner F.O."/>
            <person name="Kube M."/>
            <person name="Bauer M."/>
            <person name="Teeling H."/>
            <person name="Lombardot T."/>
            <person name="Ludwig W."/>
            <person name="Gade D."/>
            <person name="Beck A."/>
            <person name="Borzym K."/>
            <person name="Heitmann K."/>
            <person name="Rabus R."/>
            <person name="Schlesner H."/>
            <person name="Amann R."/>
            <person name="Reinhardt R."/>
        </authorList>
    </citation>
    <scope>NUCLEOTIDE SEQUENCE [LARGE SCALE GENOMIC DNA]</scope>
    <source>
        <strain evidence="4">DSM 10527 / NCIMB 13988 / SH1</strain>
    </source>
</reference>
<evidence type="ECO:0000256" key="1">
    <source>
        <dbReference type="SAM" id="MobiDB-lite"/>
    </source>
</evidence>
<proteinExistence type="predicted"/>
<evidence type="ECO:0000256" key="2">
    <source>
        <dbReference type="SAM" id="Phobius"/>
    </source>
</evidence>
<feature type="transmembrane region" description="Helical" evidence="2">
    <location>
        <begin position="58"/>
        <end position="78"/>
    </location>
</feature>
<dbReference type="OrthoDB" id="289390at2"/>
<evidence type="ECO:0000313" key="3">
    <source>
        <dbReference type="EMBL" id="CAD74909.1"/>
    </source>
</evidence>
<name>Q7UPZ7_RHOBA</name>
<dbReference type="KEGG" id="rba:RB6619"/>
<keyword evidence="2" id="KW-0472">Membrane</keyword>
<keyword evidence="2" id="KW-0812">Transmembrane</keyword>
<dbReference type="Proteomes" id="UP000001025">
    <property type="component" value="Chromosome"/>
</dbReference>
<dbReference type="HOGENOM" id="CLU_092793_0_0_0"/>
<protein>
    <submittedName>
        <fullName evidence="3">Uncharacterized protein</fullName>
    </submittedName>
</protein>